<protein>
    <submittedName>
        <fullName evidence="2">Uncharacterized protein</fullName>
    </submittedName>
</protein>
<dbReference type="AlphaFoldDB" id="A0A5B7F494"/>
<accession>A0A5B7F494</accession>
<sequence>MMSRAPTSGKGAACHMAEGGGAEGGNTSQVAAVKQSSTLAAESLVFPCINVPPNFRNIESVPVTPSIT</sequence>
<name>A0A5B7F494_PORTR</name>
<evidence type="ECO:0000256" key="1">
    <source>
        <dbReference type="SAM" id="MobiDB-lite"/>
    </source>
</evidence>
<proteinExistence type="predicted"/>
<organism evidence="2 3">
    <name type="scientific">Portunus trituberculatus</name>
    <name type="common">Swimming crab</name>
    <name type="synonym">Neptunus trituberculatus</name>
    <dbReference type="NCBI Taxonomy" id="210409"/>
    <lineage>
        <taxon>Eukaryota</taxon>
        <taxon>Metazoa</taxon>
        <taxon>Ecdysozoa</taxon>
        <taxon>Arthropoda</taxon>
        <taxon>Crustacea</taxon>
        <taxon>Multicrustacea</taxon>
        <taxon>Malacostraca</taxon>
        <taxon>Eumalacostraca</taxon>
        <taxon>Eucarida</taxon>
        <taxon>Decapoda</taxon>
        <taxon>Pleocyemata</taxon>
        <taxon>Brachyura</taxon>
        <taxon>Eubrachyura</taxon>
        <taxon>Portunoidea</taxon>
        <taxon>Portunidae</taxon>
        <taxon>Portuninae</taxon>
        <taxon>Portunus</taxon>
    </lineage>
</organism>
<reference evidence="2 3" key="1">
    <citation type="submission" date="2019-05" db="EMBL/GenBank/DDBJ databases">
        <title>Another draft genome of Portunus trituberculatus and its Hox gene families provides insights of decapod evolution.</title>
        <authorList>
            <person name="Jeong J.-H."/>
            <person name="Song I."/>
            <person name="Kim S."/>
            <person name="Choi T."/>
            <person name="Kim D."/>
            <person name="Ryu S."/>
            <person name="Kim W."/>
        </authorList>
    </citation>
    <scope>NUCLEOTIDE SEQUENCE [LARGE SCALE GENOMIC DNA]</scope>
    <source>
        <tissue evidence="2">Muscle</tissue>
    </source>
</reference>
<evidence type="ECO:0000313" key="2">
    <source>
        <dbReference type="EMBL" id="MPC40196.1"/>
    </source>
</evidence>
<comment type="caution">
    <text evidence="2">The sequence shown here is derived from an EMBL/GenBank/DDBJ whole genome shotgun (WGS) entry which is preliminary data.</text>
</comment>
<dbReference type="Proteomes" id="UP000324222">
    <property type="component" value="Unassembled WGS sequence"/>
</dbReference>
<dbReference type="EMBL" id="VSRR010004611">
    <property type="protein sequence ID" value="MPC40196.1"/>
    <property type="molecule type" value="Genomic_DNA"/>
</dbReference>
<feature type="region of interest" description="Disordered" evidence="1">
    <location>
        <begin position="1"/>
        <end position="26"/>
    </location>
</feature>
<keyword evidence="3" id="KW-1185">Reference proteome</keyword>
<evidence type="ECO:0000313" key="3">
    <source>
        <dbReference type="Proteomes" id="UP000324222"/>
    </source>
</evidence>
<gene>
    <name evidence="2" type="ORF">E2C01_033752</name>
</gene>